<evidence type="ECO:0000256" key="1">
    <source>
        <dbReference type="ARBA" id="ARBA00010790"/>
    </source>
</evidence>
<proteinExistence type="inferred from homology"/>
<evidence type="ECO:0000256" key="4">
    <source>
        <dbReference type="ARBA" id="ARBA00023002"/>
    </source>
</evidence>
<dbReference type="KEGG" id="aba:Acid345_2658"/>
<evidence type="ECO:0000256" key="3">
    <source>
        <dbReference type="ARBA" id="ARBA00022827"/>
    </source>
</evidence>
<dbReference type="Pfam" id="PF00732">
    <property type="entry name" value="GMC_oxred_N"/>
    <property type="match status" value="1"/>
</dbReference>
<keyword evidence="2" id="KW-0285">Flavoprotein</keyword>
<evidence type="ECO:0000256" key="2">
    <source>
        <dbReference type="ARBA" id="ARBA00022630"/>
    </source>
</evidence>
<dbReference type="EMBL" id="CP000360">
    <property type="protein sequence ID" value="ABF41659.1"/>
    <property type="molecule type" value="Genomic_DNA"/>
</dbReference>
<evidence type="ECO:0000259" key="5">
    <source>
        <dbReference type="Pfam" id="PF00732"/>
    </source>
</evidence>
<evidence type="ECO:0000259" key="6">
    <source>
        <dbReference type="Pfam" id="PF05199"/>
    </source>
</evidence>
<sequence>MKGPQFRNSETVDFIVVGAGAAGGVMAKELAVAGFSLVVLEQGPYLSEEDFGHDEIKFAIQKKLTNDTKIQPITYRKTEAEVAKPFKAIEYGRQVGGGSVHFTANYWRLHESDFHERSLWGEVQGSTFDDWPIRYGDLEPYYTKAEEELGISGLGGANPFEAPRSKPYPLPPMPVKSSGVLFERATKKMGLHPYPAPVAVLSQPYRGSGACVHCGMCELFGCEMKAKSSTLVSVIPIAEKSGRCEIRPNSYVRKLETDASGRVTGVIYFDAQKQEVLQRAKAVVLCANGVESAKLLLMSKSNRFPQGLANSSGLVGKNLMWDNGTESSGLFEHPLNEFKSVQVTRVIHDYYDADRKRGFYGGGGIDARFDFYPITFALTGLPDDAPTWGLEFKKTVGKYFTRTMTLLAHATSLPRETNSVSLDPQMKDAWGLPAVRITFDWHPDDIANMKWLVEREREILQVAGAQKVWSFPVEPAQPNLMPSRHLIGTCRMGRDPKKSVVDPFGHAHDVPNLFIVDGSNFVTSGRQQPTATIQALAYRAAERIAGKAKAGEL</sequence>
<dbReference type="PANTHER" id="PTHR46056">
    <property type="entry name" value="LONG-CHAIN-ALCOHOL OXIDASE"/>
    <property type="match status" value="1"/>
</dbReference>
<dbReference type="InterPro" id="IPR007867">
    <property type="entry name" value="GMC_OxRtase_C"/>
</dbReference>
<feature type="domain" description="Glucose-methanol-choline oxidoreductase C-terminal" evidence="6">
    <location>
        <begin position="414"/>
        <end position="537"/>
    </location>
</feature>
<dbReference type="Proteomes" id="UP000002432">
    <property type="component" value="Chromosome"/>
</dbReference>
<dbReference type="Pfam" id="PF05199">
    <property type="entry name" value="GMC_oxred_C"/>
    <property type="match status" value="1"/>
</dbReference>
<evidence type="ECO:0000313" key="8">
    <source>
        <dbReference type="Proteomes" id="UP000002432"/>
    </source>
</evidence>
<feature type="domain" description="Glucose-methanol-choline oxidoreductase N-terminal" evidence="5">
    <location>
        <begin position="13"/>
        <end position="319"/>
    </location>
</feature>
<dbReference type="RefSeq" id="WP_011523460.1">
    <property type="nucleotide sequence ID" value="NC_008009.1"/>
</dbReference>
<dbReference type="InterPro" id="IPR036188">
    <property type="entry name" value="FAD/NAD-bd_sf"/>
</dbReference>
<dbReference type="PANTHER" id="PTHR46056:SF12">
    <property type="entry name" value="LONG-CHAIN-ALCOHOL OXIDASE"/>
    <property type="match status" value="1"/>
</dbReference>
<accession>Q1IN91</accession>
<dbReference type="HOGENOM" id="CLU_008878_4_2_0"/>
<dbReference type="eggNOG" id="COG2303">
    <property type="taxonomic scope" value="Bacteria"/>
</dbReference>
<dbReference type="GO" id="GO:0016614">
    <property type="term" value="F:oxidoreductase activity, acting on CH-OH group of donors"/>
    <property type="evidence" value="ECO:0007669"/>
    <property type="project" value="InterPro"/>
</dbReference>
<gene>
    <name evidence="7" type="ordered locus">Acid345_2658</name>
</gene>
<comment type="similarity">
    <text evidence="1">Belongs to the GMC oxidoreductase family.</text>
</comment>
<dbReference type="EnsemblBacteria" id="ABF41659">
    <property type="protein sequence ID" value="ABF41659"/>
    <property type="gene ID" value="Acid345_2658"/>
</dbReference>
<keyword evidence="3" id="KW-0274">FAD</keyword>
<dbReference type="AlphaFoldDB" id="Q1IN91"/>
<keyword evidence="8" id="KW-1185">Reference proteome</keyword>
<keyword evidence="4" id="KW-0560">Oxidoreductase</keyword>
<dbReference type="InterPro" id="IPR000172">
    <property type="entry name" value="GMC_OxRdtase_N"/>
</dbReference>
<reference evidence="7 8" key="1">
    <citation type="journal article" date="2009" name="Appl. Environ. Microbiol.">
        <title>Three genomes from the phylum Acidobacteria provide insight into the lifestyles of these microorganisms in soils.</title>
        <authorList>
            <person name="Ward N.L."/>
            <person name="Challacombe J.F."/>
            <person name="Janssen P.H."/>
            <person name="Henrissat B."/>
            <person name="Coutinho P.M."/>
            <person name="Wu M."/>
            <person name="Xie G."/>
            <person name="Haft D.H."/>
            <person name="Sait M."/>
            <person name="Badger J."/>
            <person name="Barabote R.D."/>
            <person name="Bradley B."/>
            <person name="Brettin T.S."/>
            <person name="Brinkac L.M."/>
            <person name="Bruce D."/>
            <person name="Creasy T."/>
            <person name="Daugherty S.C."/>
            <person name="Davidsen T.M."/>
            <person name="DeBoy R.T."/>
            <person name="Detter J.C."/>
            <person name="Dodson R.J."/>
            <person name="Durkin A.S."/>
            <person name="Ganapathy A."/>
            <person name="Gwinn-Giglio M."/>
            <person name="Han C.S."/>
            <person name="Khouri H."/>
            <person name="Kiss H."/>
            <person name="Kothari S.P."/>
            <person name="Madupu R."/>
            <person name="Nelson K.E."/>
            <person name="Nelson W.C."/>
            <person name="Paulsen I."/>
            <person name="Penn K."/>
            <person name="Ren Q."/>
            <person name="Rosovitz M.J."/>
            <person name="Selengut J.D."/>
            <person name="Shrivastava S."/>
            <person name="Sullivan S.A."/>
            <person name="Tapia R."/>
            <person name="Thompson L.S."/>
            <person name="Watkins K.L."/>
            <person name="Yang Q."/>
            <person name="Yu C."/>
            <person name="Zafar N."/>
            <person name="Zhou L."/>
            <person name="Kuske C.R."/>
        </authorList>
    </citation>
    <scope>NUCLEOTIDE SEQUENCE [LARGE SCALE GENOMIC DNA]</scope>
    <source>
        <strain evidence="7 8">Ellin345</strain>
    </source>
</reference>
<dbReference type="GO" id="GO:0050660">
    <property type="term" value="F:flavin adenine dinucleotide binding"/>
    <property type="evidence" value="ECO:0007669"/>
    <property type="project" value="InterPro"/>
</dbReference>
<dbReference type="STRING" id="204669.Acid345_2658"/>
<evidence type="ECO:0000313" key="7">
    <source>
        <dbReference type="EMBL" id="ABF41659.1"/>
    </source>
</evidence>
<dbReference type="SUPFAM" id="SSF54373">
    <property type="entry name" value="FAD-linked reductases, C-terminal domain"/>
    <property type="match status" value="1"/>
</dbReference>
<dbReference type="Gene3D" id="3.50.50.60">
    <property type="entry name" value="FAD/NAD(P)-binding domain"/>
    <property type="match status" value="2"/>
</dbReference>
<protein>
    <submittedName>
        <fullName evidence="7">Glucose-methanol-choline oxidoreductase</fullName>
    </submittedName>
</protein>
<organism evidence="7 8">
    <name type="scientific">Koribacter versatilis (strain Ellin345)</name>
    <dbReference type="NCBI Taxonomy" id="204669"/>
    <lineage>
        <taxon>Bacteria</taxon>
        <taxon>Pseudomonadati</taxon>
        <taxon>Acidobacteriota</taxon>
        <taxon>Terriglobia</taxon>
        <taxon>Terriglobales</taxon>
        <taxon>Candidatus Korobacteraceae</taxon>
        <taxon>Candidatus Korobacter</taxon>
    </lineage>
</organism>
<dbReference type="OrthoDB" id="9787779at2"/>
<dbReference type="SUPFAM" id="SSF51905">
    <property type="entry name" value="FAD/NAD(P)-binding domain"/>
    <property type="match status" value="1"/>
</dbReference>
<name>Q1IN91_KORVE</name>